<sequence>MWTADLTGEGPFGSMVRSARLSGALDLLAGAGGWVPRGAIGNIPVRFPRLPPAGDCGWHIDANTALPDGAWGVSGRPETMLVLLLLSEVGADDAPTRIRVGSQRDVAGVLPVGEVLDPFVAGPLVDEASQGRPLAFATGMPGDAYLVHPFTVHAAQAHAGTRPRFMAQFPVPLTAALDAGVGTPLARAVCG</sequence>
<dbReference type="RefSeq" id="WP_397023010.1">
    <property type="nucleotide sequence ID" value="NZ_JBITMB010000005.1"/>
</dbReference>
<accession>A0ABW8AAG6</accession>
<dbReference type="SUPFAM" id="SSF51197">
    <property type="entry name" value="Clavaminate synthase-like"/>
    <property type="match status" value="1"/>
</dbReference>
<keyword evidence="2" id="KW-1185">Reference proteome</keyword>
<keyword evidence="1" id="KW-0560">Oxidoreductase</keyword>
<name>A0ABW8AAG6_9ACTN</name>
<dbReference type="Proteomes" id="UP001612928">
    <property type="component" value="Unassembled WGS sequence"/>
</dbReference>
<keyword evidence="1" id="KW-0223">Dioxygenase</keyword>
<proteinExistence type="predicted"/>
<evidence type="ECO:0000313" key="1">
    <source>
        <dbReference type="EMBL" id="MFI7442976.1"/>
    </source>
</evidence>
<comment type="caution">
    <text evidence="1">The sequence shown here is derived from an EMBL/GenBank/DDBJ whole genome shotgun (WGS) entry which is preliminary data.</text>
</comment>
<gene>
    <name evidence="1" type="ORF">ACIBP5_23655</name>
</gene>
<organism evidence="1 2">
    <name type="scientific">Nonomuraea indica</name>
    <dbReference type="NCBI Taxonomy" id="1581193"/>
    <lineage>
        <taxon>Bacteria</taxon>
        <taxon>Bacillati</taxon>
        <taxon>Actinomycetota</taxon>
        <taxon>Actinomycetes</taxon>
        <taxon>Streptosporangiales</taxon>
        <taxon>Streptosporangiaceae</taxon>
        <taxon>Nonomuraea</taxon>
    </lineage>
</organism>
<reference evidence="1 2" key="1">
    <citation type="submission" date="2024-10" db="EMBL/GenBank/DDBJ databases">
        <title>The Natural Products Discovery Center: Release of the First 8490 Sequenced Strains for Exploring Actinobacteria Biosynthetic Diversity.</title>
        <authorList>
            <person name="Kalkreuter E."/>
            <person name="Kautsar S.A."/>
            <person name="Yang D."/>
            <person name="Bader C.D."/>
            <person name="Teijaro C.N."/>
            <person name="Fluegel L."/>
            <person name="Davis C.M."/>
            <person name="Simpson J.R."/>
            <person name="Lauterbach L."/>
            <person name="Steele A.D."/>
            <person name="Gui C."/>
            <person name="Meng S."/>
            <person name="Li G."/>
            <person name="Viehrig K."/>
            <person name="Ye F."/>
            <person name="Su P."/>
            <person name="Kiefer A.F."/>
            <person name="Nichols A."/>
            <person name="Cepeda A.J."/>
            <person name="Yan W."/>
            <person name="Fan B."/>
            <person name="Jiang Y."/>
            <person name="Adhikari A."/>
            <person name="Zheng C.-J."/>
            <person name="Schuster L."/>
            <person name="Cowan T.M."/>
            <person name="Smanski M.J."/>
            <person name="Chevrette M.G."/>
            <person name="De Carvalho L.P.S."/>
            <person name="Shen B."/>
        </authorList>
    </citation>
    <scope>NUCLEOTIDE SEQUENCE [LARGE SCALE GENOMIC DNA]</scope>
    <source>
        <strain evidence="1 2">NPDC049503</strain>
    </source>
</reference>
<dbReference type="GO" id="GO:0051213">
    <property type="term" value="F:dioxygenase activity"/>
    <property type="evidence" value="ECO:0007669"/>
    <property type="project" value="UniProtKB-KW"/>
</dbReference>
<dbReference type="Gene3D" id="2.60.120.620">
    <property type="entry name" value="q2cbj1_9rhob like domain"/>
    <property type="match status" value="1"/>
</dbReference>
<dbReference type="EMBL" id="JBITMB010000005">
    <property type="protein sequence ID" value="MFI7442976.1"/>
    <property type="molecule type" value="Genomic_DNA"/>
</dbReference>
<evidence type="ECO:0000313" key="2">
    <source>
        <dbReference type="Proteomes" id="UP001612928"/>
    </source>
</evidence>
<protein>
    <submittedName>
        <fullName evidence="1">Phytanoyl-CoA dioxygenase</fullName>
    </submittedName>
</protein>